<evidence type="ECO:0000259" key="4">
    <source>
        <dbReference type="PROSITE" id="PS51831"/>
    </source>
</evidence>
<dbReference type="GO" id="GO:0006203">
    <property type="term" value="P:dGTP catabolic process"/>
    <property type="evidence" value="ECO:0007669"/>
    <property type="project" value="TreeGrafter"/>
</dbReference>
<dbReference type="CDD" id="cd00077">
    <property type="entry name" value="HDc"/>
    <property type="match status" value="1"/>
</dbReference>
<feature type="domain" description="HD" evidence="4">
    <location>
        <begin position="80"/>
        <end position="227"/>
    </location>
</feature>
<dbReference type="InterPro" id="IPR006261">
    <property type="entry name" value="dGTPase"/>
</dbReference>
<protein>
    <recommendedName>
        <fullName evidence="2">Deoxyguanosinetriphosphate triphosphohydrolase-like protein</fullName>
    </recommendedName>
</protein>
<feature type="region of interest" description="Disordered" evidence="3">
    <location>
        <begin position="1"/>
        <end position="43"/>
    </location>
</feature>
<comment type="caution">
    <text evidence="5">The sequence shown here is derived from an EMBL/GenBank/DDBJ whole genome shotgun (WGS) entry which is preliminary data.</text>
</comment>
<dbReference type="PANTHER" id="PTHR11373">
    <property type="entry name" value="DEOXYNUCLEOSIDE TRIPHOSPHATE TRIPHOSPHOHYDROLASE"/>
    <property type="match status" value="1"/>
</dbReference>
<organism evidence="5 6">
    <name type="scientific">Pseudonocardia alni</name>
    <name type="common">Amycolata alni</name>
    <dbReference type="NCBI Taxonomy" id="33907"/>
    <lineage>
        <taxon>Bacteria</taxon>
        <taxon>Bacillati</taxon>
        <taxon>Actinomycetota</taxon>
        <taxon>Actinomycetes</taxon>
        <taxon>Pseudonocardiales</taxon>
        <taxon>Pseudonocardiaceae</taxon>
        <taxon>Pseudonocardia</taxon>
    </lineage>
</organism>
<dbReference type="Pfam" id="PF13286">
    <property type="entry name" value="HD_assoc"/>
    <property type="match status" value="1"/>
</dbReference>
<dbReference type="InterPro" id="IPR006674">
    <property type="entry name" value="HD_domain"/>
</dbReference>
<proteinExistence type="inferred from homology"/>
<dbReference type="GO" id="GO:0008832">
    <property type="term" value="F:dGTPase activity"/>
    <property type="evidence" value="ECO:0007669"/>
    <property type="project" value="TreeGrafter"/>
</dbReference>
<comment type="similarity">
    <text evidence="2">Belongs to the dGTPase family. Type 2 subfamily.</text>
</comment>
<dbReference type="InterPro" id="IPR003607">
    <property type="entry name" value="HD/PDEase_dom"/>
</dbReference>
<dbReference type="InterPro" id="IPR023023">
    <property type="entry name" value="dNTPase_2"/>
</dbReference>
<keyword evidence="1 2" id="KW-0378">Hydrolase</keyword>
<dbReference type="PROSITE" id="PS51831">
    <property type="entry name" value="HD"/>
    <property type="match status" value="1"/>
</dbReference>
<evidence type="ECO:0000256" key="3">
    <source>
        <dbReference type="SAM" id="MobiDB-lite"/>
    </source>
</evidence>
<dbReference type="GeneID" id="98051085"/>
<dbReference type="InterPro" id="IPR026875">
    <property type="entry name" value="PHydrolase_assoc_dom"/>
</dbReference>
<accession>A0A852VX00</accession>
<gene>
    <name evidence="5" type="ORF">HDA37_001282</name>
</gene>
<keyword evidence="6" id="KW-1185">Reference proteome</keyword>
<dbReference type="AlphaFoldDB" id="A0A852VX00"/>
<sequence length="432" mass="46052">MSVQHAPADPGYTAADAERRHPEAPKGSGLGERGRVERRSPYSRDRARVLHCAALRRLAGKTQVVGPGEGAEVSGIPRTRLTHSLEVAQIGRGVAEELGLDPDVVDAAGLAHDIGHPPFGHNGERALDVAGAECGGFEGNAQTLRILTRLEPKARSGDGLVPGGLNLTRATLDAATKYPWARRGAERKFGAYTDDLPALEWLRAGARPGVRSMEAQVMDWADDVAYSVHDVEDAVHAGRMDLAVLSSPAERAALAVEASLRFGENEGACAEAAARLDALPVVRAVRGFDAATAAGDDLVAMKRMTSELVGRFALAATDATLDTYGDAPLARHRADLVVPVVAAAEVVVLKALATRYVMSDPRRLEMQSRQRDLLHDLVAALCARGPGALDPARAEDWTAAPDDRARLRVVIDQVATLTDPQAHAWHRTLCRP</sequence>
<dbReference type="Proteomes" id="UP000549695">
    <property type="component" value="Unassembled WGS sequence"/>
</dbReference>
<evidence type="ECO:0000256" key="2">
    <source>
        <dbReference type="HAMAP-Rule" id="MF_01212"/>
    </source>
</evidence>
<dbReference type="NCBIfam" id="NF002829">
    <property type="entry name" value="PRK03007.1"/>
    <property type="match status" value="1"/>
</dbReference>
<dbReference type="EMBL" id="JACCCZ010000001">
    <property type="protein sequence ID" value="NYG00997.1"/>
    <property type="molecule type" value="Genomic_DNA"/>
</dbReference>
<dbReference type="HAMAP" id="MF_01212">
    <property type="entry name" value="dGTPase_type2"/>
    <property type="match status" value="1"/>
</dbReference>
<reference evidence="5 6" key="1">
    <citation type="submission" date="2020-07" db="EMBL/GenBank/DDBJ databases">
        <title>Sequencing the genomes of 1000 actinobacteria strains.</title>
        <authorList>
            <person name="Klenk H.-P."/>
        </authorList>
    </citation>
    <scope>NUCLEOTIDE SEQUENCE [LARGE SCALE GENOMIC DNA]</scope>
    <source>
        <strain evidence="5 6">DSM 44749</strain>
    </source>
</reference>
<dbReference type="Pfam" id="PF01966">
    <property type="entry name" value="HD"/>
    <property type="match status" value="1"/>
</dbReference>
<evidence type="ECO:0000256" key="1">
    <source>
        <dbReference type="ARBA" id="ARBA00022801"/>
    </source>
</evidence>
<feature type="compositionally biased region" description="Basic and acidic residues" evidence="3">
    <location>
        <begin position="32"/>
        <end position="43"/>
    </location>
</feature>
<dbReference type="Gene3D" id="1.10.3210.10">
    <property type="entry name" value="Hypothetical protein af1432"/>
    <property type="match status" value="1"/>
</dbReference>
<name>A0A852VX00_PSEA5</name>
<dbReference type="SMART" id="SM00471">
    <property type="entry name" value="HDc"/>
    <property type="match status" value="1"/>
</dbReference>
<dbReference type="PANTHER" id="PTHR11373:SF32">
    <property type="entry name" value="DEOXYGUANOSINETRIPHOSPHATE TRIPHOSPHOHYDROLASE"/>
    <property type="match status" value="1"/>
</dbReference>
<evidence type="ECO:0000313" key="6">
    <source>
        <dbReference type="Proteomes" id="UP000549695"/>
    </source>
</evidence>
<dbReference type="InterPro" id="IPR050135">
    <property type="entry name" value="dGTPase-like"/>
</dbReference>
<evidence type="ECO:0000313" key="5">
    <source>
        <dbReference type="EMBL" id="NYG00997.1"/>
    </source>
</evidence>
<dbReference type="SUPFAM" id="SSF109604">
    <property type="entry name" value="HD-domain/PDEase-like"/>
    <property type="match status" value="1"/>
</dbReference>
<dbReference type="NCBIfam" id="TIGR01353">
    <property type="entry name" value="dGTP_triPase"/>
    <property type="match status" value="1"/>
</dbReference>
<dbReference type="RefSeq" id="WP_179760565.1">
    <property type="nucleotide sequence ID" value="NZ_BAAAJZ010000008.1"/>
</dbReference>